<comment type="caution">
    <text evidence="5">The sequence shown here is derived from an EMBL/GenBank/DDBJ whole genome shotgun (WGS) entry which is preliminary data.</text>
</comment>
<keyword evidence="3" id="KW-0804">Transcription</keyword>
<evidence type="ECO:0000256" key="2">
    <source>
        <dbReference type="ARBA" id="ARBA00023125"/>
    </source>
</evidence>
<dbReference type="GO" id="GO:0003677">
    <property type="term" value="F:DNA binding"/>
    <property type="evidence" value="ECO:0007669"/>
    <property type="project" value="UniProtKB-KW"/>
</dbReference>
<keyword evidence="2" id="KW-0238">DNA-binding</keyword>
<reference evidence="5" key="1">
    <citation type="submission" date="2023-01" db="EMBL/GenBank/DDBJ databases">
        <title>Genome sequencing of Photorhabdus bodei 09-20.</title>
        <authorList>
            <person name="Kalindamar S."/>
            <person name="Kumru S."/>
        </authorList>
    </citation>
    <scope>NUCLEOTIDE SEQUENCE</scope>
    <source>
        <strain evidence="5">09-20</strain>
    </source>
</reference>
<evidence type="ECO:0000259" key="4">
    <source>
        <dbReference type="Pfam" id="PF13693"/>
    </source>
</evidence>
<dbReference type="InterPro" id="IPR038722">
    <property type="entry name" value="Ner_HTH_dom"/>
</dbReference>
<proteinExistence type="predicted"/>
<dbReference type="Pfam" id="PF13693">
    <property type="entry name" value="HTH_35"/>
    <property type="match status" value="1"/>
</dbReference>
<name>A0AAW6BJI5_9GAMM</name>
<protein>
    <submittedName>
        <fullName evidence="5">Helix-turn-helix domain-containing protein</fullName>
    </submittedName>
</protein>
<dbReference type="AlphaFoldDB" id="A0AAW6BJI5"/>
<dbReference type="RefSeq" id="WP_262978356.1">
    <property type="nucleotide sequence ID" value="NZ_CAWQKC010000116.1"/>
</dbReference>
<dbReference type="Proteomes" id="UP001212996">
    <property type="component" value="Unassembled WGS sequence"/>
</dbReference>
<accession>A0AAW6BJI5</accession>
<gene>
    <name evidence="5" type="ORF">PH362_13650</name>
</gene>
<organism evidence="5 6">
    <name type="scientific">Photorhabdus bodei</name>
    <dbReference type="NCBI Taxonomy" id="2029681"/>
    <lineage>
        <taxon>Bacteria</taxon>
        <taxon>Pseudomonadati</taxon>
        <taxon>Pseudomonadota</taxon>
        <taxon>Gammaproteobacteria</taxon>
        <taxon>Enterobacterales</taxon>
        <taxon>Morganellaceae</taxon>
        <taxon>Photorhabdus</taxon>
    </lineage>
</organism>
<evidence type="ECO:0000256" key="3">
    <source>
        <dbReference type="ARBA" id="ARBA00023163"/>
    </source>
</evidence>
<feature type="domain" description="Ner winged helix-turn-helix DNA-binding" evidence="4">
    <location>
        <begin position="1"/>
        <end position="24"/>
    </location>
</feature>
<sequence length="36" mass="4214">MGVTPAEIWPSRYFDENKQPIKRTVRNDLPNNPDIT</sequence>
<keyword evidence="1" id="KW-0805">Transcription regulation</keyword>
<evidence type="ECO:0000313" key="5">
    <source>
        <dbReference type="EMBL" id="MDB6372956.1"/>
    </source>
</evidence>
<evidence type="ECO:0000256" key="1">
    <source>
        <dbReference type="ARBA" id="ARBA00023015"/>
    </source>
</evidence>
<dbReference type="EMBL" id="JAQMFO010000019">
    <property type="protein sequence ID" value="MDB6372956.1"/>
    <property type="molecule type" value="Genomic_DNA"/>
</dbReference>
<evidence type="ECO:0000313" key="6">
    <source>
        <dbReference type="Proteomes" id="UP001212996"/>
    </source>
</evidence>